<name>A0A2I0AE15_9ASPA</name>
<keyword evidence="1" id="KW-0472">Membrane</keyword>
<dbReference type="AlphaFoldDB" id="A0A2I0AE15"/>
<evidence type="ECO:0000313" key="3">
    <source>
        <dbReference type="Proteomes" id="UP000236161"/>
    </source>
</evidence>
<feature type="transmembrane region" description="Helical" evidence="1">
    <location>
        <begin position="15"/>
        <end position="33"/>
    </location>
</feature>
<keyword evidence="1" id="KW-0812">Transmembrane</keyword>
<sequence length="134" mass="14550">MDPMAAATDTHKQTMLSICSTTALLLDLGIFLIDRYISTGKYTVNGQKASAPSNPNMSLKKGKTIAKSMLIVTNEVLHISLKVLILTEEVLLKRISVISFVTIKLFGCSFFAMPSTMANTGWQKTCSSSAKLIC</sequence>
<evidence type="ECO:0000313" key="2">
    <source>
        <dbReference type="EMBL" id="PKA53791.1"/>
    </source>
</evidence>
<accession>A0A2I0AE15</accession>
<proteinExistence type="predicted"/>
<dbReference type="EMBL" id="KZ451988">
    <property type="protein sequence ID" value="PKA53791.1"/>
    <property type="molecule type" value="Genomic_DNA"/>
</dbReference>
<gene>
    <name evidence="2" type="ORF">AXF42_Ash011270</name>
</gene>
<dbReference type="Proteomes" id="UP000236161">
    <property type="component" value="Unassembled WGS sequence"/>
</dbReference>
<keyword evidence="1" id="KW-1133">Transmembrane helix</keyword>
<protein>
    <submittedName>
        <fullName evidence="2">Uncharacterized protein</fullName>
    </submittedName>
</protein>
<evidence type="ECO:0000256" key="1">
    <source>
        <dbReference type="SAM" id="Phobius"/>
    </source>
</evidence>
<organism evidence="2 3">
    <name type="scientific">Apostasia shenzhenica</name>
    <dbReference type="NCBI Taxonomy" id="1088818"/>
    <lineage>
        <taxon>Eukaryota</taxon>
        <taxon>Viridiplantae</taxon>
        <taxon>Streptophyta</taxon>
        <taxon>Embryophyta</taxon>
        <taxon>Tracheophyta</taxon>
        <taxon>Spermatophyta</taxon>
        <taxon>Magnoliopsida</taxon>
        <taxon>Liliopsida</taxon>
        <taxon>Asparagales</taxon>
        <taxon>Orchidaceae</taxon>
        <taxon>Apostasioideae</taxon>
        <taxon>Apostasia</taxon>
    </lineage>
</organism>
<dbReference type="OrthoDB" id="10587434at2759"/>
<keyword evidence="3" id="KW-1185">Reference proteome</keyword>
<reference evidence="2 3" key="1">
    <citation type="journal article" date="2017" name="Nature">
        <title>The Apostasia genome and the evolution of orchids.</title>
        <authorList>
            <person name="Zhang G.Q."/>
            <person name="Liu K.W."/>
            <person name="Li Z."/>
            <person name="Lohaus R."/>
            <person name="Hsiao Y.Y."/>
            <person name="Niu S.C."/>
            <person name="Wang J.Y."/>
            <person name="Lin Y.C."/>
            <person name="Xu Q."/>
            <person name="Chen L.J."/>
            <person name="Yoshida K."/>
            <person name="Fujiwara S."/>
            <person name="Wang Z.W."/>
            <person name="Zhang Y.Q."/>
            <person name="Mitsuda N."/>
            <person name="Wang M."/>
            <person name="Liu G.H."/>
            <person name="Pecoraro L."/>
            <person name="Huang H.X."/>
            <person name="Xiao X.J."/>
            <person name="Lin M."/>
            <person name="Wu X.Y."/>
            <person name="Wu W.L."/>
            <person name="Chen Y.Y."/>
            <person name="Chang S.B."/>
            <person name="Sakamoto S."/>
            <person name="Ohme-Takagi M."/>
            <person name="Yagi M."/>
            <person name="Zeng S.J."/>
            <person name="Shen C.Y."/>
            <person name="Yeh C.M."/>
            <person name="Luo Y.B."/>
            <person name="Tsai W.C."/>
            <person name="Van de Peer Y."/>
            <person name="Liu Z.J."/>
        </authorList>
    </citation>
    <scope>NUCLEOTIDE SEQUENCE [LARGE SCALE GENOMIC DNA]</scope>
    <source>
        <strain evidence="3">cv. Shenzhen</strain>
        <tissue evidence="2">Stem</tissue>
    </source>
</reference>